<proteinExistence type="predicted"/>
<comment type="caution">
    <text evidence="1">The sequence shown here is derived from an EMBL/GenBank/DDBJ whole genome shotgun (WGS) entry which is preliminary data.</text>
</comment>
<evidence type="ECO:0000313" key="2">
    <source>
        <dbReference type="Proteomes" id="UP001501788"/>
    </source>
</evidence>
<evidence type="ECO:0000313" key="1">
    <source>
        <dbReference type="EMBL" id="GAA4430537.1"/>
    </source>
</evidence>
<protein>
    <submittedName>
        <fullName evidence="1">Uncharacterized protein</fullName>
    </submittedName>
</protein>
<dbReference type="Proteomes" id="UP001501788">
    <property type="component" value="Unassembled WGS sequence"/>
</dbReference>
<gene>
    <name evidence="1" type="ORF">GCM10023090_32080</name>
</gene>
<name>A0ABP8LLH1_9BURK</name>
<organism evidence="1 2">
    <name type="scientific">Acidovorax lacteus</name>
    <dbReference type="NCBI Taxonomy" id="1924988"/>
    <lineage>
        <taxon>Bacteria</taxon>
        <taxon>Pseudomonadati</taxon>
        <taxon>Pseudomonadota</taxon>
        <taxon>Betaproteobacteria</taxon>
        <taxon>Burkholderiales</taxon>
        <taxon>Comamonadaceae</taxon>
        <taxon>Acidovorax</taxon>
    </lineage>
</organism>
<accession>A0ABP8LLH1</accession>
<reference evidence="2" key="1">
    <citation type="journal article" date="2019" name="Int. J. Syst. Evol. Microbiol.">
        <title>The Global Catalogue of Microorganisms (GCM) 10K type strain sequencing project: providing services to taxonomists for standard genome sequencing and annotation.</title>
        <authorList>
            <consortium name="The Broad Institute Genomics Platform"/>
            <consortium name="The Broad Institute Genome Sequencing Center for Infectious Disease"/>
            <person name="Wu L."/>
            <person name="Ma J."/>
        </authorList>
    </citation>
    <scope>NUCLEOTIDE SEQUENCE [LARGE SCALE GENOMIC DNA]</scope>
    <source>
        <strain evidence="2">JCM 31890</strain>
    </source>
</reference>
<keyword evidence="2" id="KW-1185">Reference proteome</keyword>
<dbReference type="RefSeq" id="WP_345067671.1">
    <property type="nucleotide sequence ID" value="NZ_BAABEX010000031.1"/>
</dbReference>
<sequence>MSLDPTELEYCRTAVSALAKTEGIDEYAHRALLAINQRLDAIARGDKSNAEKAKGLIARLVVEQDPALLYPQLGGRLIALERSFYA</sequence>
<dbReference type="EMBL" id="BAABEX010000031">
    <property type="protein sequence ID" value="GAA4430537.1"/>
    <property type="molecule type" value="Genomic_DNA"/>
</dbReference>